<proteinExistence type="predicted"/>
<evidence type="ECO:0008006" key="3">
    <source>
        <dbReference type="Google" id="ProtNLM"/>
    </source>
</evidence>
<dbReference type="EMBL" id="JBHUDC010000003">
    <property type="protein sequence ID" value="MFD1513399.1"/>
    <property type="molecule type" value="Genomic_DNA"/>
</dbReference>
<dbReference type="Proteomes" id="UP001597187">
    <property type="component" value="Unassembled WGS sequence"/>
</dbReference>
<gene>
    <name evidence="1" type="ORF">ACFSBT_08925</name>
</gene>
<comment type="caution">
    <text evidence="1">The sequence shown here is derived from an EMBL/GenBank/DDBJ whole genome shotgun (WGS) entry which is preliminary data.</text>
</comment>
<evidence type="ECO:0000313" key="2">
    <source>
        <dbReference type="Proteomes" id="UP001597187"/>
    </source>
</evidence>
<protein>
    <recommendedName>
        <fullName evidence="3">4-vinyl reductase 4VR domain-containing protein</fullName>
    </recommendedName>
</protein>
<accession>A0ABD6AUU8</accession>
<reference evidence="1 2" key="1">
    <citation type="journal article" date="2019" name="Int. J. Syst. Evol. Microbiol.">
        <title>The Global Catalogue of Microorganisms (GCM) 10K type strain sequencing project: providing services to taxonomists for standard genome sequencing and annotation.</title>
        <authorList>
            <consortium name="The Broad Institute Genomics Platform"/>
            <consortium name="The Broad Institute Genome Sequencing Center for Infectious Disease"/>
            <person name="Wu L."/>
            <person name="Ma J."/>
        </authorList>
    </citation>
    <scope>NUCLEOTIDE SEQUENCE [LARGE SCALE GENOMIC DNA]</scope>
    <source>
        <strain evidence="1 2">CGMCC 1.12563</strain>
    </source>
</reference>
<evidence type="ECO:0000313" key="1">
    <source>
        <dbReference type="EMBL" id="MFD1513399.1"/>
    </source>
</evidence>
<organism evidence="1 2">
    <name type="scientific">Halomarina rubra</name>
    <dbReference type="NCBI Taxonomy" id="2071873"/>
    <lineage>
        <taxon>Archaea</taxon>
        <taxon>Methanobacteriati</taxon>
        <taxon>Methanobacteriota</taxon>
        <taxon>Stenosarchaea group</taxon>
        <taxon>Halobacteria</taxon>
        <taxon>Halobacteriales</taxon>
        <taxon>Natronomonadaceae</taxon>
        <taxon>Halomarina</taxon>
    </lineage>
</organism>
<dbReference type="AlphaFoldDB" id="A0ABD6AUU8"/>
<dbReference type="RefSeq" id="WP_250873352.1">
    <property type="nucleotide sequence ID" value="NZ_JALXFV010000003.1"/>
</dbReference>
<name>A0ABD6AUU8_9EURY</name>
<keyword evidence="2" id="KW-1185">Reference proteome</keyword>
<sequence>MAQYEAFDQRTEVHGRTILVVVDDALARFSEEYRTTALDTLAANGVDDPTPDGWYPQQAWLDTMETIADELEPHLLDRLGGQIPAVAPWPDGISTVEAGLQSIDDAYQSNHRGGDAGYYEYEHEGDRTGRVTCANPYPCLFDRGLVRAVARQHAPVKSFVFVEERGQHCRRAGDDTCTYTVSW</sequence>